<gene>
    <name evidence="1" type="ORF">BH720_030965</name>
</gene>
<proteinExistence type="predicted"/>
<accession>A0ACD5GTZ5</accession>
<protein>
    <submittedName>
        <fullName evidence="1">WD40 repeat domain-containing protein</fullName>
    </submittedName>
</protein>
<evidence type="ECO:0000313" key="2">
    <source>
        <dbReference type="Proteomes" id="UP000095472"/>
    </source>
</evidence>
<organism evidence="1 2">
    <name type="scientific">Desertifilum tharense IPPAS B-1220</name>
    <dbReference type="NCBI Taxonomy" id="1781255"/>
    <lineage>
        <taxon>Bacteria</taxon>
        <taxon>Bacillati</taxon>
        <taxon>Cyanobacteriota</taxon>
        <taxon>Cyanophyceae</taxon>
        <taxon>Desertifilales</taxon>
        <taxon>Desertifilaceae</taxon>
        <taxon>Desertifilum</taxon>
    </lineage>
</organism>
<evidence type="ECO:0000313" key="1">
    <source>
        <dbReference type="EMBL" id="XPM63631.1"/>
    </source>
</evidence>
<keyword evidence="2" id="KW-1185">Reference proteome</keyword>
<dbReference type="EMBL" id="CP182909">
    <property type="protein sequence ID" value="XPM63631.1"/>
    <property type="molecule type" value="Genomic_DNA"/>
</dbReference>
<name>A0ACD5GTZ5_9CYAN</name>
<sequence length="106" mass="11510">MLLASGGVDQAIKLWNPTTGVCLQVLNGHTSAIWSLAFSPDGQSLLSGSKDETLKLWDMHDFSCLETLCPERLYENMQITGVTGLTDAQRDTLKALGAIESSVYSF</sequence>
<dbReference type="Proteomes" id="UP000095472">
    <property type="component" value="Chromosome"/>
</dbReference>
<reference evidence="1 2" key="1">
    <citation type="journal article" date="2016" name="Genome Announc.">
        <title>Draft Genome Sequence of the Thermotolerant Cyanobacterium Desertifilum sp. IPPAS B-1220.</title>
        <authorList>
            <person name="Mironov K.S."/>
            <person name="Sinetova M.A."/>
            <person name="Bolatkhan K."/>
            <person name="Zayadan B.K."/>
            <person name="Ustinova V.V."/>
            <person name="Kupriyanova E.V."/>
            <person name="Skrypnik A.N."/>
            <person name="Gogoleva N.E."/>
            <person name="Gogolev Y.V."/>
            <person name="Los D.A."/>
        </authorList>
    </citation>
    <scope>NUCLEOTIDE SEQUENCE [LARGE SCALE GENOMIC DNA]</scope>
    <source>
        <strain evidence="1 2">IPPAS B-1220</strain>
    </source>
</reference>